<dbReference type="NCBIfam" id="TIGR04532">
    <property type="entry name" value="PT_fungal_PKS"/>
    <property type="match status" value="1"/>
</dbReference>
<evidence type="ECO:0000259" key="9">
    <source>
        <dbReference type="PROSITE" id="PS50075"/>
    </source>
</evidence>
<dbReference type="InterPro" id="IPR009081">
    <property type="entry name" value="PP-bd_ACP"/>
</dbReference>
<dbReference type="Gene3D" id="3.30.70.3290">
    <property type="match status" value="1"/>
</dbReference>
<dbReference type="CDD" id="cd00833">
    <property type="entry name" value="PKS"/>
    <property type="match status" value="1"/>
</dbReference>
<dbReference type="Pfam" id="PF00698">
    <property type="entry name" value="Acyl_transf_1"/>
    <property type="match status" value="1"/>
</dbReference>
<organism evidence="12 13">
    <name type="scientific">Corynespora cassiicola Philippines</name>
    <dbReference type="NCBI Taxonomy" id="1448308"/>
    <lineage>
        <taxon>Eukaryota</taxon>
        <taxon>Fungi</taxon>
        <taxon>Dikarya</taxon>
        <taxon>Ascomycota</taxon>
        <taxon>Pezizomycotina</taxon>
        <taxon>Dothideomycetes</taxon>
        <taxon>Pleosporomycetidae</taxon>
        <taxon>Pleosporales</taxon>
        <taxon>Corynesporascaceae</taxon>
        <taxon>Corynespora</taxon>
    </lineage>
</organism>
<evidence type="ECO:0000256" key="7">
    <source>
        <dbReference type="PROSITE-ProRule" id="PRU01363"/>
    </source>
</evidence>
<dbReference type="InterPro" id="IPR006162">
    <property type="entry name" value="Ppantetheine_attach_site"/>
</dbReference>
<dbReference type="SUPFAM" id="SSF52151">
    <property type="entry name" value="FabD/lysophospholipase-like"/>
    <property type="match status" value="1"/>
</dbReference>
<dbReference type="InterPro" id="IPR001227">
    <property type="entry name" value="Ac_transferase_dom_sf"/>
</dbReference>
<feature type="active site" description="Proton acceptor; for dehydratase activity" evidence="7">
    <location>
        <position position="1315"/>
    </location>
</feature>
<dbReference type="InterPro" id="IPR036291">
    <property type="entry name" value="NAD(P)-bd_dom_sf"/>
</dbReference>
<dbReference type="Pfam" id="PF00109">
    <property type="entry name" value="ketoacyl-synt"/>
    <property type="match status" value="1"/>
</dbReference>
<feature type="domain" description="Carrier" evidence="9">
    <location>
        <begin position="1629"/>
        <end position="1707"/>
    </location>
</feature>
<dbReference type="FunFam" id="3.40.47.10:FF:000031">
    <property type="entry name" value="Sterigmatocystin biosynthesis polyketide synthase"/>
    <property type="match status" value="1"/>
</dbReference>
<dbReference type="EMBL" id="KZ678136">
    <property type="protein sequence ID" value="PSN65883.1"/>
    <property type="molecule type" value="Genomic_DNA"/>
</dbReference>
<dbReference type="SUPFAM" id="SSF53901">
    <property type="entry name" value="Thiolase-like"/>
    <property type="match status" value="1"/>
</dbReference>
<proteinExistence type="predicted"/>
<keyword evidence="3" id="KW-0808">Transferase</keyword>
<feature type="domain" description="Carrier" evidence="9">
    <location>
        <begin position="1744"/>
        <end position="1819"/>
    </location>
</feature>
<dbReference type="GO" id="GO:0006633">
    <property type="term" value="P:fatty acid biosynthetic process"/>
    <property type="evidence" value="ECO:0007669"/>
    <property type="project" value="InterPro"/>
</dbReference>
<gene>
    <name evidence="12" type="ORF">BS50DRAFT_553946</name>
</gene>
<dbReference type="InterPro" id="IPR018201">
    <property type="entry name" value="Ketoacyl_synth_AS"/>
</dbReference>
<feature type="region of interest" description="N-terminal hotdog fold" evidence="7">
    <location>
        <begin position="1283"/>
        <end position="1415"/>
    </location>
</feature>
<feature type="active site" description="Proton donor; for dehydratase activity" evidence="7">
    <location>
        <position position="1502"/>
    </location>
</feature>
<dbReference type="Gene3D" id="1.10.1200.10">
    <property type="entry name" value="ACP-like"/>
    <property type="match status" value="2"/>
</dbReference>
<dbReference type="GO" id="GO:0004312">
    <property type="term" value="F:fatty acid synthase activity"/>
    <property type="evidence" value="ECO:0007669"/>
    <property type="project" value="TreeGrafter"/>
</dbReference>
<evidence type="ECO:0000259" key="11">
    <source>
        <dbReference type="PROSITE" id="PS52019"/>
    </source>
</evidence>
<reference evidence="12 13" key="1">
    <citation type="journal article" date="2018" name="Front. Microbiol.">
        <title>Genome-Wide Analysis of Corynespora cassiicola Leaf Fall Disease Putative Effectors.</title>
        <authorList>
            <person name="Lopez D."/>
            <person name="Ribeiro S."/>
            <person name="Label P."/>
            <person name="Fumanal B."/>
            <person name="Venisse J.S."/>
            <person name="Kohler A."/>
            <person name="de Oliveira R.R."/>
            <person name="Labutti K."/>
            <person name="Lipzen A."/>
            <person name="Lail K."/>
            <person name="Bauer D."/>
            <person name="Ohm R.A."/>
            <person name="Barry K.W."/>
            <person name="Spatafora J."/>
            <person name="Grigoriev I.V."/>
            <person name="Martin F.M."/>
            <person name="Pujade-Renaud V."/>
        </authorList>
    </citation>
    <scope>NUCLEOTIDE SEQUENCE [LARGE SCALE GENOMIC DNA]</scope>
    <source>
        <strain evidence="12 13">Philippines</strain>
    </source>
</reference>
<keyword evidence="4" id="KW-0677">Repeat</keyword>
<dbReference type="Gene3D" id="3.40.50.720">
    <property type="entry name" value="NAD(P)-binding Rossmann-like Domain"/>
    <property type="match status" value="1"/>
</dbReference>
<dbReference type="PROSITE" id="PS00012">
    <property type="entry name" value="PHOSPHOPANTETHEINE"/>
    <property type="match status" value="1"/>
</dbReference>
<dbReference type="InterPro" id="IPR014030">
    <property type="entry name" value="Ketoacyl_synth_N"/>
</dbReference>
<evidence type="ECO:0000256" key="4">
    <source>
        <dbReference type="ARBA" id="ARBA00022737"/>
    </source>
</evidence>
<dbReference type="GO" id="GO:0004315">
    <property type="term" value="F:3-oxoacyl-[acyl-carrier-protein] synthase activity"/>
    <property type="evidence" value="ECO:0007669"/>
    <property type="project" value="InterPro"/>
</dbReference>
<dbReference type="InterPro" id="IPR016036">
    <property type="entry name" value="Malonyl_transacylase_ACP-bd"/>
</dbReference>
<dbReference type="InterPro" id="IPR042104">
    <property type="entry name" value="PKS_dehydratase_sf"/>
</dbReference>
<dbReference type="PANTHER" id="PTHR43775:SF40">
    <property type="entry name" value="NORSOLORINIC ACID SYNTHASE STCA"/>
    <property type="match status" value="1"/>
</dbReference>
<feature type="domain" description="Ketosynthase family 3 (KS3)" evidence="10">
    <location>
        <begin position="365"/>
        <end position="803"/>
    </location>
</feature>
<evidence type="ECO:0000313" key="12">
    <source>
        <dbReference type="EMBL" id="PSN65883.1"/>
    </source>
</evidence>
<protein>
    <submittedName>
        <fullName evidence="12">Ketoacyl-synt-domain-containing protein</fullName>
    </submittedName>
</protein>
<dbReference type="InterPro" id="IPR020841">
    <property type="entry name" value="PKS_Beta-ketoAc_synthase_dom"/>
</dbReference>
<dbReference type="Pfam" id="PF02801">
    <property type="entry name" value="Ketoacyl-synt_C"/>
    <property type="match status" value="1"/>
</dbReference>
<dbReference type="SMART" id="SM00827">
    <property type="entry name" value="PKS_AT"/>
    <property type="match status" value="1"/>
</dbReference>
<feature type="domain" description="PKS/mFAS DH" evidence="11">
    <location>
        <begin position="1283"/>
        <end position="1589"/>
    </location>
</feature>
<evidence type="ECO:0000313" key="13">
    <source>
        <dbReference type="Proteomes" id="UP000240883"/>
    </source>
</evidence>
<evidence type="ECO:0000256" key="8">
    <source>
        <dbReference type="SAM" id="MobiDB-lite"/>
    </source>
</evidence>
<keyword evidence="5" id="KW-0511">Multifunctional enzyme</keyword>
<dbReference type="SMART" id="SM00823">
    <property type="entry name" value="PKS_PP"/>
    <property type="match status" value="2"/>
</dbReference>
<accession>A0A2T2NKC2</accession>
<dbReference type="OrthoDB" id="329835at2759"/>
<dbReference type="Pfam" id="PF07993">
    <property type="entry name" value="NAD_binding_4"/>
    <property type="match status" value="1"/>
</dbReference>
<evidence type="ECO:0000256" key="3">
    <source>
        <dbReference type="ARBA" id="ARBA00022679"/>
    </source>
</evidence>
<dbReference type="Pfam" id="PF00550">
    <property type="entry name" value="PP-binding"/>
    <property type="match status" value="2"/>
</dbReference>
<dbReference type="InterPro" id="IPR016039">
    <property type="entry name" value="Thiolase-like"/>
</dbReference>
<feature type="region of interest" description="Disordered" evidence="8">
    <location>
        <begin position="1818"/>
        <end position="1860"/>
    </location>
</feature>
<dbReference type="SUPFAM" id="SSF51735">
    <property type="entry name" value="NAD(P)-binding Rossmann-fold domains"/>
    <property type="match status" value="1"/>
</dbReference>
<feature type="compositionally biased region" description="Polar residues" evidence="8">
    <location>
        <begin position="1709"/>
        <end position="1720"/>
    </location>
</feature>
<feature type="compositionally biased region" description="Basic and acidic residues" evidence="8">
    <location>
        <begin position="1849"/>
        <end position="1860"/>
    </location>
</feature>
<sequence length="2264" mass="248215">MADHLKLYLFGDQTFDIAPRLKELLQNRDNPVLEAFLEKAYDAVRVEIYSLPQEIKEELPRFTCIEDLVLWGKNGKRYVPLDMAVTCMYQLGVFIIQAKDWSPGAEVSRAAGLCTGTLAAAVVSCSQNLLDIVSLGSDAVKTAFKTGLAVNEAASRVSSTHQSDQSWSIIIPDPAAPEIVRKFCEESALPLTSRPYVSAYASNWCTVSGPPSSLKLFTESKCFRNTRYKSIPIFGPYHAPHIHSDYDVLELVKHLSTERGDMREQIPVLSGRKPEETPNFATLLTDAVRKILLKPIKWSDILDDIQVWIQQGGSRPFTVIPLATTADQHIYSEFRQTPLRSLMLPTQVPQKAALDSRTTSSNRKTPKLAIIGMSGRFPGAKGIDAFWDLLHQGLDVHKPAPALHWDVKTHVDPTGAKKNTSATPFGCWLDDPAEFDARFFNISPREAPQIDPAQRLALMTAYEAIEQAGLVPDATPSTRRDRVGVFYGVTSNDWMETNSAQAIDTYFIPGGNRAFIPGRINYCFKFSGPSYAVDTACSSSLAGIHLACNSLWRGDIDTAIAGGTNVLTNPDFTAGLDRGHFLSRTGNCKTFDDTADGYCRGEGIGTVIIKRLEDAVMDKDPILGLILGANTNHSAESESITRPHVGAQRAIFSKILNQGGVDPYTVGYVEMHGTGTQAGDAGEMSSVLDTFAPPLSKIEKGRKENEQLYLGSAKANIGHGEAASGISSLIKVLLMMQKNTIVPHCGIKTKINHRFPTDLQERKVNIALKPVEWERSSDPLKPRRVFVNNFSAAGGNSALLIEDAPTVEAPNYAEDPRTHHLVAISAKNGISLQGNLHTMLNYLEENPSVSLGQLSYTTTARRIHHPHRVMLSASSTEGLKSQIQAALRDNKGVTRPKSTPKIMFTFTGQGALYPGMGKTMFDNFSIFRTEMHRLNHIAQSQGFGSILPVIESTDRDFNNFSPVVVHLASICLQISMYKTLASWNLAPLAVSGHSLGEYAALNVAGVLSDADTIYLVGNRAKLLEEKCTRDTHAMLVVKGAVDDVTKALKTTELQIACINSPIETVLAGSNEEIANLKRLLADAGLDSIVLKLPYAFHSAQMEPILSDLTTMANAVTFHKPKMPVLCPLDGIVVEDAGKFSAEYLARHCRETVNMLEALVEAQSDGIITDQTTTLEIGPHPAVSSMIKATLGSQMVTLPTAQRGRDMWQILGSTLNTLYTTGADIRWAEFHRDFKASHNVLSLPAYSWDTKQYWIQYVNDWSLRKGDPPLTIAQSARLESTTVHSVLEESGDSKKTKIIVQSDIARKDLSPLVQGHEVDGIPLCTPSVYADITLTVGRYLLERYNPTQDENQLDITDMTISKALILKAGATQQFLQSHVEVDWESQAAKMKFMSFDNKNNLQEHSRCVLRFKKPGLQQKLQAEVPNLKKKIETLRSGVASGVTGRFNRPMAYRAIRPLARFHDDYRAIDEMIVNSKTLETTGRLSFGSVKRGGSYHTHPAIIDALTQCCGFTMNCNDFSDLDVEVFMNHGWGSFQMFEPLDFDKEYVTFTHMKQGQDKLWFGDVVILDGDKVVASFGEIAIQGVPRRVLKVILSLESGSKSQKQQPVQHKQISLPVPAANTLMAPAAAAPSGPSKLSQALAIIAEESGLSVDDLTDSTVFADVGVDSLMGLTISARFKEELDIDIDFNSLFYEHPTVGELKTGLGIDSVSTTGTSTPRSSDTNPTTATHTGMTTPESVEHAGMSKDGLMRALQIVSEESGLAVEELTDDTNFADAGVDSLLSLVVVSRFRDELELDIQHESLFLECPTVADLKRLLSGGNDASSVEPPPTIKEVPAPVPTEVKPNNAAGKQKESEEPDLATRKQAVDEYVRQYTAGFTAPSSSPTSKAPSENEKVIMVTGGSGSLGGHLVYHLAQLPSVQKVIVLNRENKAEPYTRQYKAMRGKGIRFPEDLKHKVTVFQTDTAKPNFGLSADQYDATVASVTHLIHQAWPMSAKRALAGFESQFQVMRNLLDFASAAASRRPASFKFTFQMVSSIGVVGHYGQDSTEAVTMVPEQRTTIDTVLPNGYGDAKWGCERMLDETLHQHADRFRTMAVRLGQIAGSKTSGYWNPMEHFGFLVKSSQTLGALPDVGGKAYWTPVNDVAAALADLTLSKVDPYPIYHVENPVGQPWSELNAVLSDALGIPSLIPFEEWVERVRNAPQHNNPAATLLSFLDDNYLKMSCGGLVLDVEKSLQHSESLNSVGPVSEEVVRKYIHIWKEIGFLN</sequence>
<dbReference type="PANTHER" id="PTHR43775">
    <property type="entry name" value="FATTY ACID SYNTHASE"/>
    <property type="match status" value="1"/>
</dbReference>
<dbReference type="InterPro" id="IPR032088">
    <property type="entry name" value="SAT"/>
</dbReference>
<evidence type="ECO:0000259" key="10">
    <source>
        <dbReference type="PROSITE" id="PS52004"/>
    </source>
</evidence>
<dbReference type="PROSITE" id="PS50075">
    <property type="entry name" value="CARRIER"/>
    <property type="match status" value="2"/>
</dbReference>
<dbReference type="PROSITE" id="PS52004">
    <property type="entry name" value="KS3_2"/>
    <property type="match status" value="1"/>
</dbReference>
<dbReference type="Pfam" id="PF16073">
    <property type="entry name" value="SAT"/>
    <property type="match status" value="1"/>
</dbReference>
<dbReference type="PROSITE" id="PS52019">
    <property type="entry name" value="PKS_MFAS_DH"/>
    <property type="match status" value="1"/>
</dbReference>
<dbReference type="SMART" id="SM00825">
    <property type="entry name" value="PKS_KS"/>
    <property type="match status" value="1"/>
</dbReference>
<dbReference type="Gene3D" id="3.30.70.250">
    <property type="entry name" value="Malonyl-CoA ACP transacylase, ACP-binding"/>
    <property type="match status" value="1"/>
</dbReference>
<keyword evidence="1" id="KW-0596">Phosphopantetheine</keyword>
<dbReference type="InterPro" id="IPR030918">
    <property type="entry name" value="PT_fungal_PKS"/>
</dbReference>
<name>A0A2T2NKC2_CORCC</name>
<keyword evidence="2" id="KW-0597">Phosphoprotein</keyword>
<feature type="region of interest" description="C-terminal hotdog fold" evidence="7">
    <location>
        <begin position="1442"/>
        <end position="1589"/>
    </location>
</feature>
<evidence type="ECO:0000256" key="6">
    <source>
        <dbReference type="ARBA" id="ARBA00023315"/>
    </source>
</evidence>
<dbReference type="SUPFAM" id="SSF47336">
    <property type="entry name" value="ACP-like"/>
    <property type="match status" value="2"/>
</dbReference>
<dbReference type="Gene3D" id="3.40.366.10">
    <property type="entry name" value="Malonyl-Coenzyme A Acyl Carrier Protein, domain 2"/>
    <property type="match status" value="2"/>
</dbReference>
<keyword evidence="13" id="KW-1185">Reference proteome</keyword>
<dbReference type="GO" id="GO:0031177">
    <property type="term" value="F:phosphopantetheine binding"/>
    <property type="evidence" value="ECO:0007669"/>
    <property type="project" value="InterPro"/>
</dbReference>
<dbReference type="Gene3D" id="3.10.129.110">
    <property type="entry name" value="Polyketide synthase dehydratase"/>
    <property type="match status" value="1"/>
</dbReference>
<dbReference type="InterPro" id="IPR020806">
    <property type="entry name" value="PKS_PP-bd"/>
</dbReference>
<dbReference type="InterPro" id="IPR014043">
    <property type="entry name" value="Acyl_transferase_dom"/>
</dbReference>
<feature type="compositionally biased region" description="Low complexity" evidence="8">
    <location>
        <begin position="1721"/>
        <end position="1733"/>
    </location>
</feature>
<dbReference type="InterPro" id="IPR050091">
    <property type="entry name" value="PKS_NRPS_Biosynth_Enz"/>
</dbReference>
<dbReference type="Pfam" id="PF22621">
    <property type="entry name" value="CurL-like_PKS_C"/>
    <property type="match status" value="1"/>
</dbReference>
<dbReference type="InterPro" id="IPR014031">
    <property type="entry name" value="Ketoacyl_synth_C"/>
</dbReference>
<keyword evidence="6" id="KW-0012">Acyltransferase</keyword>
<evidence type="ECO:0000256" key="5">
    <source>
        <dbReference type="ARBA" id="ARBA00023268"/>
    </source>
</evidence>
<dbReference type="Proteomes" id="UP000240883">
    <property type="component" value="Unassembled WGS sequence"/>
</dbReference>
<dbReference type="PROSITE" id="PS00606">
    <property type="entry name" value="KS3_1"/>
    <property type="match status" value="1"/>
</dbReference>
<dbReference type="InterPro" id="IPR013120">
    <property type="entry name" value="FAR_NAD-bd"/>
</dbReference>
<dbReference type="Gene3D" id="3.40.47.10">
    <property type="match status" value="1"/>
</dbReference>
<evidence type="ECO:0000256" key="1">
    <source>
        <dbReference type="ARBA" id="ARBA00022450"/>
    </source>
</evidence>
<dbReference type="GO" id="GO:0044550">
    <property type="term" value="P:secondary metabolite biosynthetic process"/>
    <property type="evidence" value="ECO:0007669"/>
    <property type="project" value="TreeGrafter"/>
</dbReference>
<dbReference type="InterPro" id="IPR036736">
    <property type="entry name" value="ACP-like_sf"/>
</dbReference>
<dbReference type="STRING" id="1448308.A0A2T2NKC2"/>
<dbReference type="FunFam" id="1.10.1200.10:FF:000011">
    <property type="entry name" value="Sterigmatocystin biosynthesis polyketide synthase"/>
    <property type="match status" value="2"/>
</dbReference>
<dbReference type="InterPro" id="IPR049900">
    <property type="entry name" value="PKS_mFAS_DH"/>
</dbReference>
<evidence type="ECO:0000256" key="2">
    <source>
        <dbReference type="ARBA" id="ARBA00022553"/>
    </source>
</evidence>
<feature type="region of interest" description="Disordered" evidence="8">
    <location>
        <begin position="1709"/>
        <end position="1738"/>
    </location>
</feature>
<dbReference type="SUPFAM" id="SSF55048">
    <property type="entry name" value="Probable ACP-binding domain of malonyl-CoA ACP transacylase"/>
    <property type="match status" value="1"/>
</dbReference>
<dbReference type="InterPro" id="IPR016035">
    <property type="entry name" value="Acyl_Trfase/lysoPLipase"/>
</dbReference>